<evidence type="ECO:0000313" key="2">
    <source>
        <dbReference type="EMBL" id="XCB20511.1"/>
    </source>
</evidence>
<protein>
    <submittedName>
        <fullName evidence="2">Uncharacterized protein</fullName>
    </submittedName>
</protein>
<reference evidence="2" key="1">
    <citation type="submission" date="2023-08" db="EMBL/GenBank/DDBJ databases">
        <authorList>
            <person name="Messyasz A."/>
            <person name="Mannisto M.K."/>
            <person name="Kerkhof L.J."/>
            <person name="Haggblom M."/>
        </authorList>
    </citation>
    <scope>NUCLEOTIDE SEQUENCE</scope>
    <source>
        <strain evidence="2">M8UP39</strain>
    </source>
</reference>
<dbReference type="KEGG" id="tgi:RBB81_12970"/>
<dbReference type="AlphaFoldDB" id="A0AAU7YVA7"/>
<keyword evidence="1" id="KW-0812">Transmembrane</keyword>
<sequence length="71" mass="7894">MNIRQLKTSTANHLIADFTNDLNAESKRVVDTENFGSIGHRNFDDVISGISIFMVLCLIAFVIAIAFYTVT</sequence>
<keyword evidence="1" id="KW-1133">Transmembrane helix</keyword>
<feature type="transmembrane region" description="Helical" evidence="1">
    <location>
        <begin position="46"/>
        <end position="70"/>
    </location>
</feature>
<accession>A0AAU7YVA7</accession>
<reference evidence="2" key="2">
    <citation type="journal article" date="2024" name="Environ. Microbiol.">
        <title>Genome analysis and description of Tunturibacter gen. nov. expands the diversity of Terriglobia in tundra soils.</title>
        <authorList>
            <person name="Messyasz A."/>
            <person name="Mannisto M.K."/>
            <person name="Kerkhof L.J."/>
            <person name="Haggblom M.M."/>
        </authorList>
    </citation>
    <scope>NUCLEOTIDE SEQUENCE</scope>
    <source>
        <strain evidence="2">M8UP39</strain>
    </source>
</reference>
<gene>
    <name evidence="2" type="ORF">RBB81_12970</name>
</gene>
<keyword evidence="1" id="KW-0472">Membrane</keyword>
<evidence type="ECO:0000256" key="1">
    <source>
        <dbReference type="SAM" id="Phobius"/>
    </source>
</evidence>
<proteinExistence type="predicted"/>
<organism evidence="2">
    <name type="scientific">Tunturiibacter gelidiferens</name>
    <dbReference type="NCBI Taxonomy" id="3069689"/>
    <lineage>
        <taxon>Bacteria</taxon>
        <taxon>Pseudomonadati</taxon>
        <taxon>Acidobacteriota</taxon>
        <taxon>Terriglobia</taxon>
        <taxon>Terriglobales</taxon>
        <taxon>Acidobacteriaceae</taxon>
        <taxon>Tunturiibacter</taxon>
    </lineage>
</organism>
<name>A0AAU7YVA7_9BACT</name>
<dbReference type="EMBL" id="CP132938">
    <property type="protein sequence ID" value="XCB20511.1"/>
    <property type="molecule type" value="Genomic_DNA"/>
</dbReference>
<dbReference type="RefSeq" id="WP_353070930.1">
    <property type="nucleotide sequence ID" value="NZ_CP132938.1"/>
</dbReference>